<feature type="region of interest" description="Disordered" evidence="3">
    <location>
        <begin position="1"/>
        <end position="226"/>
    </location>
</feature>
<reference evidence="5" key="1">
    <citation type="submission" date="2019-02" db="EMBL/GenBank/DDBJ databases">
        <title>Draft genome of the type strain Pelomonas aquatica CCUG 52575T.</title>
        <authorList>
            <person name="Gomila M."/>
            <person name="Lalucat J."/>
        </authorList>
    </citation>
    <scope>NUCLEOTIDE SEQUENCE</scope>
    <source>
        <strain evidence="5">CCUG 52575</strain>
    </source>
</reference>
<dbReference type="AlphaFoldDB" id="A0A9X4LJ19"/>
<feature type="region of interest" description="Disordered" evidence="3">
    <location>
        <begin position="257"/>
        <end position="352"/>
    </location>
</feature>
<keyword evidence="5" id="KW-0560">Oxidoreductase</keyword>
<feature type="compositionally biased region" description="Basic residues" evidence="3">
    <location>
        <begin position="56"/>
        <end position="71"/>
    </location>
</feature>
<dbReference type="GO" id="GO:0071949">
    <property type="term" value="F:FAD binding"/>
    <property type="evidence" value="ECO:0007669"/>
    <property type="project" value="InterPro"/>
</dbReference>
<dbReference type="GO" id="GO:0019154">
    <property type="term" value="F:glycolate dehydrogenase activity"/>
    <property type="evidence" value="ECO:0007669"/>
    <property type="project" value="UniProtKB-EC"/>
</dbReference>
<dbReference type="InterPro" id="IPR036318">
    <property type="entry name" value="FAD-bd_PCMH-like_sf"/>
</dbReference>
<dbReference type="InterPro" id="IPR016164">
    <property type="entry name" value="FAD-linked_Oxase-like_C"/>
</dbReference>
<feature type="compositionally biased region" description="Low complexity" evidence="3">
    <location>
        <begin position="103"/>
        <end position="114"/>
    </location>
</feature>
<evidence type="ECO:0000313" key="6">
    <source>
        <dbReference type="Proteomes" id="UP001152766"/>
    </source>
</evidence>
<feature type="compositionally biased region" description="Basic and acidic residues" evidence="3">
    <location>
        <begin position="1"/>
        <end position="11"/>
    </location>
</feature>
<evidence type="ECO:0000259" key="4">
    <source>
        <dbReference type="PROSITE" id="PS51387"/>
    </source>
</evidence>
<name>A0A9X4LJ19_9BURK</name>
<keyword evidence="2" id="KW-0274">FAD</keyword>
<sequence>MRRAQPRDQRGRRAAWPLLRARPQQPDRLHHRRQHRREQRRRALPEIRPDAAQRAARARLHGGGRARRVRQRGAGCRGPGPAGAGRRQRRHAGRRHRGHRQARAQAPARALPDGQLRRRAQGRRRGGRADRGRHHPGRPGDDGQAHDGGGGGLRPRRLRPGRRGHPAVRERRHARGGGRGDRPHGGRAARQRRDRHAGQRRRGPAAALLERPQERLPGERPHQPRLHVHGLHHPAQAPRHHPARHPADGEEIRPALRQRLPCRRRQPAPADPVRCQRPRPAAPLRAVRRRDPGAQRGPGRHRDRRARRGRREAELHVRAVQRRGARTDAGPEGRLRPRRHAEPRQADPHVAPLRRIRPHACEARAAGLPGAGAVLKFDDLQAQIRAARTPLRISGHGSKDFYGEAPRGEALSTLTLNGITAYEPSELYISALAGTPIADVEAALAEQRQRLAFEPPRFGGRGTVGGMVAAGLSGPSRAALGSVRDHVLGAVLINGNGELLSFGGTVMKNVAGFDVSRALAGSMGQLGLITEVTLKVLPLPAATATLRFDLDQPAALQALNAWGGQPLPIEASAWWDGALLLRLAGANAAVEAACRRLGGDVIPADMAAPFWTGLRDQGDEFFVGAQRAVAGGARLWRLSLPGTAPELRLHGEQLIEWGGAQRWVVTPMELAAVREAAAGAGGHATLFRALDKSPGAFAPLSAPLAAIHRRLKAAFDPRGVFNPGRLYAGL</sequence>
<dbReference type="Proteomes" id="UP001152766">
    <property type="component" value="Unassembled WGS sequence"/>
</dbReference>
<organism evidence="5 6">
    <name type="scientific">Pelomonas aquatica</name>
    <dbReference type="NCBI Taxonomy" id="431058"/>
    <lineage>
        <taxon>Bacteria</taxon>
        <taxon>Pseudomonadati</taxon>
        <taxon>Pseudomonadota</taxon>
        <taxon>Betaproteobacteria</taxon>
        <taxon>Burkholderiales</taxon>
        <taxon>Sphaerotilaceae</taxon>
        <taxon>Roseateles</taxon>
    </lineage>
</organism>
<dbReference type="Gene3D" id="3.30.465.10">
    <property type="match status" value="1"/>
</dbReference>
<dbReference type="EMBL" id="SGUG01000027">
    <property type="protein sequence ID" value="MDG0864108.1"/>
    <property type="molecule type" value="Genomic_DNA"/>
</dbReference>
<dbReference type="SUPFAM" id="SSF56176">
    <property type="entry name" value="FAD-binding/transporter-associated domain-like"/>
    <property type="match status" value="1"/>
</dbReference>
<feature type="compositionally biased region" description="Basic residues" evidence="3">
    <location>
        <begin position="154"/>
        <end position="176"/>
    </location>
</feature>
<protein>
    <submittedName>
        <fullName evidence="5">Glycolate oxidase subunit GlcE</fullName>
        <ecNumber evidence="5">1.1.99.14</ecNumber>
    </submittedName>
</protein>
<feature type="compositionally biased region" description="Basic and acidic residues" evidence="3">
    <location>
        <begin position="325"/>
        <end position="347"/>
    </location>
</feature>
<dbReference type="InterPro" id="IPR016166">
    <property type="entry name" value="FAD-bd_PCMH"/>
</dbReference>
<dbReference type="InterPro" id="IPR006094">
    <property type="entry name" value="Oxid_FAD_bind_N"/>
</dbReference>
<comment type="caution">
    <text evidence="5">The sequence shown here is derived from an EMBL/GenBank/DDBJ whole genome shotgun (WGS) entry which is preliminary data.</text>
</comment>
<dbReference type="EC" id="1.1.99.14" evidence="5"/>
<evidence type="ECO:0000313" key="5">
    <source>
        <dbReference type="EMBL" id="MDG0864108.1"/>
    </source>
</evidence>
<evidence type="ECO:0000256" key="3">
    <source>
        <dbReference type="SAM" id="MobiDB-lite"/>
    </source>
</evidence>
<gene>
    <name evidence="5" type="primary">glcE</name>
    <name evidence="5" type="ORF">EXJ73_16730</name>
</gene>
<feature type="compositionally biased region" description="Basic residues" evidence="3">
    <location>
        <begin position="185"/>
        <end position="203"/>
    </location>
</feature>
<dbReference type="SUPFAM" id="SSF55103">
    <property type="entry name" value="FAD-linked oxidases, C-terminal domain"/>
    <property type="match status" value="1"/>
</dbReference>
<dbReference type="PROSITE" id="PS51387">
    <property type="entry name" value="FAD_PCMH"/>
    <property type="match status" value="1"/>
</dbReference>
<keyword evidence="1" id="KW-0285">Flavoprotein</keyword>
<dbReference type="Pfam" id="PF01565">
    <property type="entry name" value="FAD_binding_4"/>
    <property type="match status" value="1"/>
</dbReference>
<accession>A0A9X4LJ19</accession>
<feature type="compositionally biased region" description="Basic residues" evidence="3">
    <location>
        <begin position="298"/>
        <end position="310"/>
    </location>
</feature>
<dbReference type="PANTHER" id="PTHR11748">
    <property type="entry name" value="D-LACTATE DEHYDROGENASE"/>
    <property type="match status" value="1"/>
</dbReference>
<evidence type="ECO:0000256" key="1">
    <source>
        <dbReference type="ARBA" id="ARBA00022630"/>
    </source>
</evidence>
<feature type="compositionally biased region" description="Basic residues" evidence="3">
    <location>
        <begin position="29"/>
        <end position="40"/>
    </location>
</feature>
<feature type="compositionally biased region" description="Basic residues" evidence="3">
    <location>
        <begin position="117"/>
        <end position="137"/>
    </location>
</feature>
<feature type="compositionally biased region" description="Low complexity" evidence="3">
    <location>
        <begin position="14"/>
        <end position="26"/>
    </location>
</feature>
<feature type="compositionally biased region" description="Basic and acidic residues" evidence="3">
    <location>
        <begin position="41"/>
        <end position="51"/>
    </location>
</feature>
<feature type="compositionally biased region" description="Basic and acidic residues" evidence="3">
    <location>
        <begin position="211"/>
        <end position="222"/>
    </location>
</feature>
<evidence type="ECO:0000256" key="2">
    <source>
        <dbReference type="ARBA" id="ARBA00022827"/>
    </source>
</evidence>
<dbReference type="NCBIfam" id="NF008439">
    <property type="entry name" value="PRK11282.1"/>
    <property type="match status" value="1"/>
</dbReference>
<proteinExistence type="predicted"/>
<dbReference type="InterPro" id="IPR016169">
    <property type="entry name" value="FAD-bd_PCMH_sub2"/>
</dbReference>
<feature type="compositionally biased region" description="Basic residues" evidence="3">
    <location>
        <begin position="86"/>
        <end position="102"/>
    </location>
</feature>
<dbReference type="PANTHER" id="PTHR11748:SF103">
    <property type="entry name" value="GLYCOLATE OXIDASE SUBUNIT GLCE"/>
    <property type="match status" value="1"/>
</dbReference>
<keyword evidence="6" id="KW-1185">Reference proteome</keyword>
<feature type="domain" description="FAD-binding PCMH-type" evidence="4">
    <location>
        <begin position="360"/>
        <end position="539"/>
    </location>
</feature>